<gene>
    <name evidence="3" type="ORF">STAS_01996</name>
</gene>
<dbReference type="PANTHER" id="PTHR47864:SF2">
    <property type="entry name" value="MYB_SANT-LIKE DNA-BINDING DOMAIN PROTEIN"/>
    <property type="match status" value="1"/>
</dbReference>
<evidence type="ECO:0000259" key="2">
    <source>
        <dbReference type="Pfam" id="PF24769"/>
    </source>
</evidence>
<dbReference type="Pfam" id="PF12776">
    <property type="entry name" value="Myb_DNA-bind_3"/>
    <property type="match status" value="1"/>
</dbReference>
<evidence type="ECO:0000259" key="1">
    <source>
        <dbReference type="Pfam" id="PF12776"/>
    </source>
</evidence>
<name>A0A5A7P1K6_STRAF</name>
<feature type="domain" description="Myb/SANT-like" evidence="1">
    <location>
        <begin position="2"/>
        <end position="90"/>
    </location>
</feature>
<evidence type="ECO:0000313" key="4">
    <source>
        <dbReference type="Proteomes" id="UP000325081"/>
    </source>
</evidence>
<dbReference type="InterPro" id="IPR024752">
    <property type="entry name" value="Myb/SANT-like_dom"/>
</dbReference>
<reference evidence="4" key="1">
    <citation type="journal article" date="2019" name="Curr. Biol.">
        <title>Genome Sequence of Striga asiatica Provides Insight into the Evolution of Plant Parasitism.</title>
        <authorList>
            <person name="Yoshida S."/>
            <person name="Kim S."/>
            <person name="Wafula E.K."/>
            <person name="Tanskanen J."/>
            <person name="Kim Y.M."/>
            <person name="Honaas L."/>
            <person name="Yang Z."/>
            <person name="Spallek T."/>
            <person name="Conn C.E."/>
            <person name="Ichihashi Y."/>
            <person name="Cheong K."/>
            <person name="Cui S."/>
            <person name="Der J.P."/>
            <person name="Gundlach H."/>
            <person name="Jiao Y."/>
            <person name="Hori C."/>
            <person name="Ishida J.K."/>
            <person name="Kasahara H."/>
            <person name="Kiba T."/>
            <person name="Kim M.S."/>
            <person name="Koo N."/>
            <person name="Laohavisit A."/>
            <person name="Lee Y.H."/>
            <person name="Lumba S."/>
            <person name="McCourt P."/>
            <person name="Mortimer J.C."/>
            <person name="Mutuku J.M."/>
            <person name="Nomura T."/>
            <person name="Sasaki-Sekimoto Y."/>
            <person name="Seto Y."/>
            <person name="Wang Y."/>
            <person name="Wakatake T."/>
            <person name="Sakakibara H."/>
            <person name="Demura T."/>
            <person name="Yamaguchi S."/>
            <person name="Yoneyama K."/>
            <person name="Manabe R.I."/>
            <person name="Nelson D.C."/>
            <person name="Schulman A.H."/>
            <person name="Timko M.P."/>
            <person name="dePamphilis C.W."/>
            <person name="Choi D."/>
            <person name="Shirasu K."/>
        </authorList>
    </citation>
    <scope>NUCLEOTIDE SEQUENCE [LARGE SCALE GENOMIC DNA]</scope>
    <source>
        <strain evidence="4">cv. UVA1</strain>
    </source>
</reference>
<feature type="domain" description="At2g29880-like C-terminal" evidence="2">
    <location>
        <begin position="236"/>
        <end position="274"/>
    </location>
</feature>
<dbReference type="OrthoDB" id="1926988at2759"/>
<dbReference type="PANTHER" id="PTHR47864">
    <property type="entry name" value="TRANSMEMBRANE PROTEIN"/>
    <property type="match status" value="1"/>
</dbReference>
<feature type="non-terminal residue" evidence="3">
    <location>
        <position position="1"/>
    </location>
</feature>
<evidence type="ECO:0000313" key="3">
    <source>
        <dbReference type="EMBL" id="GER26348.1"/>
    </source>
</evidence>
<comment type="caution">
    <text evidence="3">The sequence shown here is derived from an EMBL/GenBank/DDBJ whole genome shotgun (WGS) entry which is preliminary data.</text>
</comment>
<dbReference type="AlphaFoldDB" id="A0A5A7P1K6"/>
<feature type="non-terminal residue" evidence="3">
    <location>
        <position position="274"/>
    </location>
</feature>
<dbReference type="Proteomes" id="UP000325081">
    <property type="component" value="Unassembled WGS sequence"/>
</dbReference>
<dbReference type="Pfam" id="PF24769">
    <property type="entry name" value="At2g29880_C"/>
    <property type="match status" value="1"/>
</dbReference>
<dbReference type="InterPro" id="IPR056253">
    <property type="entry name" value="At2g29880-like_C"/>
</dbReference>
<accession>A0A5A7P1K6</accession>
<organism evidence="3 4">
    <name type="scientific">Striga asiatica</name>
    <name type="common">Asiatic witchweed</name>
    <name type="synonym">Buchnera asiatica</name>
    <dbReference type="NCBI Taxonomy" id="4170"/>
    <lineage>
        <taxon>Eukaryota</taxon>
        <taxon>Viridiplantae</taxon>
        <taxon>Streptophyta</taxon>
        <taxon>Embryophyta</taxon>
        <taxon>Tracheophyta</taxon>
        <taxon>Spermatophyta</taxon>
        <taxon>Magnoliopsida</taxon>
        <taxon>eudicotyledons</taxon>
        <taxon>Gunneridae</taxon>
        <taxon>Pentapetalae</taxon>
        <taxon>asterids</taxon>
        <taxon>lamiids</taxon>
        <taxon>Lamiales</taxon>
        <taxon>Orobanchaceae</taxon>
        <taxon>Buchnereae</taxon>
        <taxon>Striga</taxon>
    </lineage>
</organism>
<proteinExistence type="predicted"/>
<sequence length="274" mass="31460">TSEESNELLRLIVDAANRGWRDKSGNLSKITVEKHILPPLNAKLGTEKTYAQYKSKQYDNYAKLMRHNSGFGWDDVSKKFTADEHVWEDYFRSHPGDKSYKTDTFSDYEDLRIAVRCGTTIGKSSITIGDDVEETTFETEERMENINSIDDLMLDPDSEVFVNTNSPLDHMPLSLMHSPPFAQHKSSEKRPPVQKWNRTNFEANPKSTASDPDNLTESVNKIVRALESVDTKEYNCWGIIKEIPNLDDDSRFKVLDLLNTRAKKAEFWNMAPEE</sequence>
<dbReference type="InterPro" id="IPR055314">
    <property type="entry name" value="At2g29880-like"/>
</dbReference>
<protein>
    <submittedName>
        <fullName evidence="3">Disease resistance protein</fullName>
    </submittedName>
</protein>
<keyword evidence="4" id="KW-1185">Reference proteome</keyword>
<dbReference type="EMBL" id="BKCP01001003">
    <property type="protein sequence ID" value="GER26348.1"/>
    <property type="molecule type" value="Genomic_DNA"/>
</dbReference>